<comment type="caution">
    <text evidence="5">The sequence shown here is derived from an EMBL/GenBank/DDBJ whole genome shotgun (WGS) entry which is preliminary data.</text>
</comment>
<keyword evidence="4" id="KW-0732">Signal</keyword>
<dbReference type="EMBL" id="JANBTX010000061">
    <property type="protein sequence ID" value="KAJ2687826.1"/>
    <property type="molecule type" value="Genomic_DNA"/>
</dbReference>
<keyword evidence="3" id="KW-1133">Transmembrane helix</keyword>
<protein>
    <submittedName>
        <fullName evidence="5">Uncharacterized protein</fullName>
    </submittedName>
</protein>
<evidence type="ECO:0000256" key="3">
    <source>
        <dbReference type="SAM" id="Phobius"/>
    </source>
</evidence>
<proteinExistence type="predicted"/>
<feature type="transmembrane region" description="Helical" evidence="3">
    <location>
        <begin position="868"/>
        <end position="886"/>
    </location>
</feature>
<gene>
    <name evidence="5" type="ORF">IWW39_002640</name>
</gene>
<feature type="compositionally biased region" description="Polar residues" evidence="2">
    <location>
        <begin position="268"/>
        <end position="278"/>
    </location>
</feature>
<keyword evidence="3" id="KW-0812">Transmembrane</keyword>
<keyword evidence="1" id="KW-0175">Coiled coil</keyword>
<accession>A0A9W8GMN3</accession>
<sequence>MVRLNLRSLAFMALAMVAAASPLIDAAKEAVAPVNLSAPAAPAAPAQVSPVAPLVPANHEHDVAAPNAHDGQRPRVVSSSPVPPSEKVDMSKMGMWVPCSESECLKDMTPEQQVAFKRDCEKMMLSRKDVPVNGQSRNANDNALTYFQMILPAKDAARLALNNHRVTAVPSLHVVNDKAVGNPSHVHRVSPAVAPLATAAELAHSPAPATDAFATDPRKNSVIPIVSHGASPNAPEARHIGHESVVHDIRREQAQAYSPENNVAAASAPNSQSSGDKSQMQQMMLFFPDPESKLTPEQQKDWVDSFQRSISRLTPEQRQEWMLEAQRTMSQSASQPQVIESSQQSESKERTCVAAVVAAHVAAAAVLVAAATAAAASVAAAAALAVAANWTNDTALRTGLCKSGKTPIQHWFYSCGIGAYAELNSSEPDPTLQPSTLTTSPPQHIVASFSEIDVSASAVHEQEITADAQLGLTVSPNTLDDVTDTELEVTSTLLATDPTPSSVALVQSTQPPILYPALSSDAVSAPIVSSALGLLTPSYSLCPTCTETPTCSIAAVTSPLVPAHEQIPSAGLPAPQLNNATLAMPHIRYGSPPPVKQRKCGRHMRPWAGMPKIVYHPGVNGTLGYWGPEGMYPYDNMIMQYGDKNQFTSFGTMFINDTVVNGLHPYLFMGNGTILDGWMETGNDTTALNKVLNVSAVAVVVRAAVAAARAAAVVATAVTVVTAAAAIAAVAIAATVVAIVAVASPVVAAVTPVTASRATAAASRAAAKTTAVRAEKAVEKAVEKAKEARVAKEARAARAARERAVEKVEAVARERAAARERAEERAGTGKETTRVVAATVEVAPRGATADVKATSVPMEMGLGVMADVVHILLLLLVLIHILHLHLRCTSLATILRSTRPL</sequence>
<feature type="region of interest" description="Disordered" evidence="2">
    <location>
        <begin position="256"/>
        <end position="278"/>
    </location>
</feature>
<evidence type="ECO:0000256" key="2">
    <source>
        <dbReference type="SAM" id="MobiDB-lite"/>
    </source>
</evidence>
<reference evidence="5" key="1">
    <citation type="submission" date="2022-07" db="EMBL/GenBank/DDBJ databases">
        <title>Phylogenomic reconstructions and comparative analyses of Kickxellomycotina fungi.</title>
        <authorList>
            <person name="Reynolds N.K."/>
            <person name="Stajich J.E."/>
            <person name="Barry K."/>
            <person name="Grigoriev I.V."/>
            <person name="Crous P."/>
            <person name="Smith M.E."/>
        </authorList>
    </citation>
    <scope>NUCLEOTIDE SEQUENCE</scope>
    <source>
        <strain evidence="5">CBS 109367</strain>
    </source>
</reference>
<feature type="chain" id="PRO_5040799259" evidence="4">
    <location>
        <begin position="21"/>
        <end position="901"/>
    </location>
</feature>
<dbReference type="AlphaFoldDB" id="A0A9W8GMN3"/>
<evidence type="ECO:0000313" key="5">
    <source>
        <dbReference type="EMBL" id="KAJ2687826.1"/>
    </source>
</evidence>
<evidence type="ECO:0000313" key="6">
    <source>
        <dbReference type="Proteomes" id="UP001151516"/>
    </source>
</evidence>
<feature type="transmembrane region" description="Helical" evidence="3">
    <location>
        <begin position="354"/>
        <end position="387"/>
    </location>
</feature>
<keyword evidence="3" id="KW-0472">Membrane</keyword>
<evidence type="ECO:0000256" key="1">
    <source>
        <dbReference type="SAM" id="Coils"/>
    </source>
</evidence>
<dbReference type="OrthoDB" id="5595949at2759"/>
<feature type="transmembrane region" description="Helical" evidence="3">
    <location>
        <begin position="710"/>
        <end position="743"/>
    </location>
</feature>
<feature type="signal peptide" evidence="4">
    <location>
        <begin position="1"/>
        <end position="20"/>
    </location>
</feature>
<dbReference type="Proteomes" id="UP001151516">
    <property type="component" value="Unassembled WGS sequence"/>
</dbReference>
<feature type="region of interest" description="Disordered" evidence="2">
    <location>
        <begin position="64"/>
        <end position="89"/>
    </location>
</feature>
<name>A0A9W8GMN3_9FUNG</name>
<evidence type="ECO:0000256" key="4">
    <source>
        <dbReference type="SAM" id="SignalP"/>
    </source>
</evidence>
<keyword evidence="6" id="KW-1185">Reference proteome</keyword>
<feature type="coiled-coil region" evidence="1">
    <location>
        <begin position="771"/>
        <end position="821"/>
    </location>
</feature>
<organism evidence="5 6">
    <name type="scientific">Coemansia spiralis</name>
    <dbReference type="NCBI Taxonomy" id="417178"/>
    <lineage>
        <taxon>Eukaryota</taxon>
        <taxon>Fungi</taxon>
        <taxon>Fungi incertae sedis</taxon>
        <taxon>Zoopagomycota</taxon>
        <taxon>Kickxellomycotina</taxon>
        <taxon>Kickxellomycetes</taxon>
        <taxon>Kickxellales</taxon>
        <taxon>Kickxellaceae</taxon>
        <taxon>Coemansia</taxon>
    </lineage>
</organism>